<sequence length="549" mass="60184">MTKNAGVDRIAPVLLPLLDAAQPRPTRTMATQTWAAILPELPSLYELAPPPAAAATAAPWLRILADEDAAEFTALCAWSLPSILLGCYYDPARTKRSGTKKAAKVSLTKKAQLKGWSYVFYALRCVETLVEAAPMRFFPLLFEQDVLQQHHGASPSFIDYCVDHLLLHPHPWVHAVTLRILRCYFYTFVEEQAHFLANELTARHDAAQEEEKEKAGRSEAAAMPFVFAGFAAESRPGRDVHKALLQRFTQYAQLTRKLLQLVAASDVANEVYKANRAILSSARHELIRLLLFTTKSLSHLALTLVVDLRAQQRAAAARAAYEDAITAQYDSLLRGVLTKTVAPILQQGSVVNYMVRASSLCQYAGGLVSLLPRAATAGEAAPATDATSAAVRWLLRDAVRVLPLVTQVLAPLLNIAIKASPFSEKLSSLANQAIHLTQKQLEERRALFMSPAAAVVAPPPPPPATHKRGREEATGGSGNTARKKKKTEEALPPPEEVEEGATLQDALTCLSTGISLVRENKRISTIQKENKKAVKRRRHEELKGQQAME</sequence>
<dbReference type="AlphaFoldDB" id="S9TEM5"/>
<feature type="region of interest" description="Disordered" evidence="1">
    <location>
        <begin position="528"/>
        <end position="549"/>
    </location>
</feature>
<evidence type="ECO:0000313" key="3">
    <source>
        <dbReference type="Proteomes" id="UP000015354"/>
    </source>
</evidence>
<dbReference type="OrthoDB" id="360653at2759"/>
<reference evidence="2 3" key="1">
    <citation type="journal article" date="2013" name="PLoS ONE">
        <title>Predicting the Proteins of Angomonas deanei, Strigomonas culicis and Their Respective Endosymbionts Reveals New Aspects of the Trypanosomatidae Family.</title>
        <authorList>
            <person name="Motta M.C."/>
            <person name="Martins A.C."/>
            <person name="de Souza S.S."/>
            <person name="Catta-Preta C.M."/>
            <person name="Silva R."/>
            <person name="Klein C.C."/>
            <person name="de Almeida L.G."/>
            <person name="de Lima Cunha O."/>
            <person name="Ciapina L.P."/>
            <person name="Brocchi M."/>
            <person name="Colabardini A.C."/>
            <person name="de Araujo Lima B."/>
            <person name="Machado C.R."/>
            <person name="de Almeida Soares C.M."/>
            <person name="Probst C.M."/>
            <person name="de Menezes C.B."/>
            <person name="Thompson C.E."/>
            <person name="Bartholomeu D.C."/>
            <person name="Gradia D.F."/>
            <person name="Pavoni D.P."/>
            <person name="Grisard E.C."/>
            <person name="Fantinatti-Garboggini F."/>
            <person name="Marchini F.K."/>
            <person name="Rodrigues-Luiz G.F."/>
            <person name="Wagner G."/>
            <person name="Goldman G.H."/>
            <person name="Fietto J.L."/>
            <person name="Elias M.C."/>
            <person name="Goldman M.H."/>
            <person name="Sagot M.F."/>
            <person name="Pereira M."/>
            <person name="Stoco P.H."/>
            <person name="de Mendonca-Neto R.P."/>
            <person name="Teixeira S.M."/>
            <person name="Maciel T.E."/>
            <person name="de Oliveira Mendes T.A."/>
            <person name="Urmenyi T.P."/>
            <person name="de Souza W."/>
            <person name="Schenkman S."/>
            <person name="de Vasconcelos A.T."/>
        </authorList>
    </citation>
    <scope>NUCLEOTIDE SEQUENCE [LARGE SCALE GENOMIC DNA]</scope>
</reference>
<name>S9TEM5_9TRYP</name>
<dbReference type="Proteomes" id="UP000015354">
    <property type="component" value="Unassembled WGS sequence"/>
</dbReference>
<gene>
    <name evidence="2" type="ORF">STCU_11192</name>
</gene>
<dbReference type="EMBL" id="ATMH01011095">
    <property type="protein sequence ID" value="EPY16497.1"/>
    <property type="molecule type" value="Genomic_DNA"/>
</dbReference>
<organism evidence="2 3">
    <name type="scientific">Strigomonas culicis</name>
    <dbReference type="NCBI Taxonomy" id="28005"/>
    <lineage>
        <taxon>Eukaryota</taxon>
        <taxon>Discoba</taxon>
        <taxon>Euglenozoa</taxon>
        <taxon>Kinetoplastea</taxon>
        <taxon>Metakinetoplastina</taxon>
        <taxon>Trypanosomatida</taxon>
        <taxon>Trypanosomatidae</taxon>
        <taxon>Strigomonadinae</taxon>
        <taxon>Strigomonas</taxon>
    </lineage>
</organism>
<dbReference type="GO" id="GO:0030686">
    <property type="term" value="C:90S preribosome"/>
    <property type="evidence" value="ECO:0007669"/>
    <property type="project" value="TreeGrafter"/>
</dbReference>
<dbReference type="GO" id="GO:0032040">
    <property type="term" value="C:small-subunit processome"/>
    <property type="evidence" value="ECO:0007669"/>
    <property type="project" value="TreeGrafter"/>
</dbReference>
<dbReference type="PANTHER" id="PTHR17695:SF11">
    <property type="entry name" value="SMALL SUBUNIT PROCESSOME COMPONENT 20 HOMOLOG"/>
    <property type="match status" value="1"/>
</dbReference>
<keyword evidence="3" id="KW-1185">Reference proteome</keyword>
<protein>
    <submittedName>
        <fullName evidence="2">Uncharacterized protein</fullName>
    </submittedName>
</protein>
<evidence type="ECO:0000256" key="1">
    <source>
        <dbReference type="SAM" id="MobiDB-lite"/>
    </source>
</evidence>
<evidence type="ECO:0000313" key="2">
    <source>
        <dbReference type="EMBL" id="EPY16497.1"/>
    </source>
</evidence>
<dbReference type="InterPro" id="IPR052575">
    <property type="entry name" value="SSU_processome_comp_20"/>
</dbReference>
<proteinExistence type="predicted"/>
<feature type="region of interest" description="Disordered" evidence="1">
    <location>
        <begin position="454"/>
        <end position="504"/>
    </location>
</feature>
<accession>S9TEM5</accession>
<comment type="caution">
    <text evidence="2">The sequence shown here is derived from an EMBL/GenBank/DDBJ whole genome shotgun (WGS) entry which is preliminary data.</text>
</comment>
<dbReference type="PANTHER" id="PTHR17695">
    <property type="entry name" value="SMALL SUBUNIT PROCESSOME COMPONENT 20 HOMOLOG"/>
    <property type="match status" value="1"/>
</dbReference>